<dbReference type="RefSeq" id="WP_250196722.1">
    <property type="nucleotide sequence ID" value="NZ_CP097636.1"/>
</dbReference>
<organism evidence="2 3">
    <name type="scientific">Aquincola tertiaricarbonis</name>
    <dbReference type="NCBI Taxonomy" id="391953"/>
    <lineage>
        <taxon>Bacteria</taxon>
        <taxon>Pseudomonadati</taxon>
        <taxon>Pseudomonadota</taxon>
        <taxon>Betaproteobacteria</taxon>
        <taxon>Burkholderiales</taxon>
        <taxon>Sphaerotilaceae</taxon>
        <taxon>Aquincola</taxon>
    </lineage>
</organism>
<dbReference type="Pfam" id="PF23296">
    <property type="entry name" value="DUF7079"/>
    <property type="match status" value="1"/>
</dbReference>
<protein>
    <recommendedName>
        <fullName evidence="1">DUF7079 domain-containing protein</fullName>
    </recommendedName>
</protein>
<evidence type="ECO:0000259" key="1">
    <source>
        <dbReference type="Pfam" id="PF23296"/>
    </source>
</evidence>
<accession>A0ABY4S743</accession>
<evidence type="ECO:0000313" key="3">
    <source>
        <dbReference type="Proteomes" id="UP001056201"/>
    </source>
</evidence>
<gene>
    <name evidence="2" type="ORF">MW290_23235</name>
</gene>
<keyword evidence="3" id="KW-1185">Reference proteome</keyword>
<reference evidence="2" key="1">
    <citation type="submission" date="2022-05" db="EMBL/GenBank/DDBJ databases">
        <title>An RpoN-dependent PEP-CTERM gene is involved in floc formation of an Aquincola tertiaricarbonis strain.</title>
        <authorList>
            <person name="Qiu D."/>
            <person name="Xia M."/>
        </authorList>
    </citation>
    <scope>NUCLEOTIDE SEQUENCE</scope>
    <source>
        <strain evidence="2">RN12</strain>
    </source>
</reference>
<proteinExistence type="predicted"/>
<name>A0ABY4S743_AQUTE</name>
<evidence type="ECO:0000313" key="2">
    <source>
        <dbReference type="EMBL" id="URI08500.1"/>
    </source>
</evidence>
<sequence length="110" mass="12494">MALSDLFVDNVPDYDAIAAVARHFPIAHVETVLFDWVAPVCHANLLTAVPPVWSGFAPAPLWQAIADHRRRVSDAGPFRKMIDRARHQMLRRRLAPEWHELRRRLGAPTA</sequence>
<dbReference type="InterPro" id="IPR055507">
    <property type="entry name" value="DUF7079"/>
</dbReference>
<dbReference type="EMBL" id="CP097636">
    <property type="protein sequence ID" value="URI08500.1"/>
    <property type="molecule type" value="Genomic_DNA"/>
</dbReference>
<feature type="domain" description="DUF7079" evidence="1">
    <location>
        <begin position="2"/>
        <end position="104"/>
    </location>
</feature>
<dbReference type="Proteomes" id="UP001056201">
    <property type="component" value="Chromosome 2"/>
</dbReference>